<proteinExistence type="predicted"/>
<dbReference type="RefSeq" id="WP_307205675.1">
    <property type="nucleotide sequence ID" value="NZ_JAUSSU010000007.1"/>
</dbReference>
<reference evidence="1 2" key="1">
    <citation type="submission" date="2023-07" db="EMBL/GenBank/DDBJ databases">
        <title>Sorghum-associated microbial communities from plants grown in Nebraska, USA.</title>
        <authorList>
            <person name="Schachtman D."/>
        </authorList>
    </citation>
    <scope>NUCLEOTIDE SEQUENCE [LARGE SCALE GENOMIC DNA]</scope>
    <source>
        <strain evidence="1 2">CC482</strain>
    </source>
</reference>
<evidence type="ECO:0008006" key="3">
    <source>
        <dbReference type="Google" id="ProtNLM"/>
    </source>
</evidence>
<comment type="caution">
    <text evidence="1">The sequence shown here is derived from an EMBL/GenBank/DDBJ whole genome shotgun (WGS) entry which is preliminary data.</text>
</comment>
<organism evidence="1 2">
    <name type="scientific">Paenibacillus harenae</name>
    <dbReference type="NCBI Taxonomy" id="306543"/>
    <lineage>
        <taxon>Bacteria</taxon>
        <taxon>Bacillati</taxon>
        <taxon>Bacillota</taxon>
        <taxon>Bacilli</taxon>
        <taxon>Bacillales</taxon>
        <taxon>Paenibacillaceae</taxon>
        <taxon>Paenibacillus</taxon>
    </lineage>
</organism>
<keyword evidence="2" id="KW-1185">Reference proteome</keyword>
<evidence type="ECO:0000313" key="1">
    <source>
        <dbReference type="EMBL" id="MDQ0114347.1"/>
    </source>
</evidence>
<protein>
    <recommendedName>
        <fullName evidence="3">Tail fiber protein</fullName>
    </recommendedName>
</protein>
<dbReference type="EMBL" id="JAUSSU010000007">
    <property type="protein sequence ID" value="MDQ0114347.1"/>
    <property type="molecule type" value="Genomic_DNA"/>
</dbReference>
<name>A0ABT9U3X6_PAEHA</name>
<gene>
    <name evidence="1" type="ORF">J2T15_003802</name>
</gene>
<evidence type="ECO:0000313" key="2">
    <source>
        <dbReference type="Proteomes" id="UP001229346"/>
    </source>
</evidence>
<sequence>MGAFGGLKLTNKGLALQGKVQAGAALVYTKMAMGDGELGSQQIPNLTALISLKKTLSITKLTPQPGGKALIGTSYSNSDITAGFYFRELGVFANDPDDGEILYCYGNAGAGADYIPPGGGADLVEEHIVATVLTGNAANVSAVIDDSLVFVTTPVFGAAVGDMSTVPTTAKNAAGAITELFTSVSDGKELLAAAITDKGVPTAAEDSFQEMADNISDIVLGSGNAQLADVLSGKTFSNDSGPGKVGTMANRGAVNILPGMANQTVQQGYHNGAGIVQGDTDLISANIKAGVNIFGVAGKTQVVDTTEGTMPAAAAQILTGRKAFVNGALVTGSMADRAGDTAALTSSVSGTTLKLLASAGYRDGVDDNVTITDPDFIAANIANGVNLFGLVGTLIAGSRVATGQTVASAQLYSFVYNSGSTINKPALIVSGLSFTPKLVMAWSVSNNYLCVCFPSNIYQNIRIIDSPYGPSNTFTPTMRSIQLAGAAELVQGGFTIPANSETYNWYAVE</sequence>
<dbReference type="Proteomes" id="UP001229346">
    <property type="component" value="Unassembled WGS sequence"/>
</dbReference>
<accession>A0ABT9U3X6</accession>